<feature type="signal peptide" evidence="2">
    <location>
        <begin position="1"/>
        <end position="29"/>
    </location>
</feature>
<name>A0A0R2I2U3_9LACO</name>
<proteinExistence type="predicted"/>
<protein>
    <submittedName>
        <fullName evidence="4">Lysm domain protein</fullName>
    </submittedName>
</protein>
<dbReference type="RefSeq" id="WP_057739670.1">
    <property type="nucleotide sequence ID" value="NZ_JQBW01000004.1"/>
</dbReference>
<feature type="domain" description="LysM" evidence="3">
    <location>
        <begin position="31"/>
        <end position="78"/>
    </location>
</feature>
<dbReference type="PROSITE" id="PS51782">
    <property type="entry name" value="LYSM"/>
    <property type="match status" value="1"/>
</dbReference>
<dbReference type="InterPro" id="IPR018392">
    <property type="entry name" value="LysM"/>
</dbReference>
<dbReference type="Gene3D" id="3.10.350.10">
    <property type="entry name" value="LysM domain"/>
    <property type="match status" value="1"/>
</dbReference>
<evidence type="ECO:0000256" key="2">
    <source>
        <dbReference type="SAM" id="SignalP"/>
    </source>
</evidence>
<dbReference type="EMBL" id="JQBW01000004">
    <property type="protein sequence ID" value="KRN59505.1"/>
    <property type="molecule type" value="Genomic_DNA"/>
</dbReference>
<feature type="compositionally biased region" description="Low complexity" evidence="1">
    <location>
        <begin position="94"/>
        <end position="121"/>
    </location>
</feature>
<reference evidence="4 5" key="1">
    <citation type="journal article" date="2015" name="Genome Announc.">
        <title>Expanding the biotechnology potential of lactobacilli through comparative genomics of 213 strains and associated genera.</title>
        <authorList>
            <person name="Sun Z."/>
            <person name="Harris H.M."/>
            <person name="McCann A."/>
            <person name="Guo C."/>
            <person name="Argimon S."/>
            <person name="Zhang W."/>
            <person name="Yang X."/>
            <person name="Jeffery I.B."/>
            <person name="Cooney J.C."/>
            <person name="Kagawa T.F."/>
            <person name="Liu W."/>
            <person name="Song Y."/>
            <person name="Salvetti E."/>
            <person name="Wrobel A."/>
            <person name="Rasinkangas P."/>
            <person name="Parkhill J."/>
            <person name="Rea M.C."/>
            <person name="O'Sullivan O."/>
            <person name="Ritari J."/>
            <person name="Douillard F.P."/>
            <person name="Paul Ross R."/>
            <person name="Yang R."/>
            <person name="Briner A.E."/>
            <person name="Felis G.E."/>
            <person name="de Vos W.M."/>
            <person name="Barrangou R."/>
            <person name="Klaenhammer T.R."/>
            <person name="Caufield P.W."/>
            <person name="Cui Y."/>
            <person name="Zhang H."/>
            <person name="O'Toole P.W."/>
        </authorList>
    </citation>
    <scope>NUCLEOTIDE SEQUENCE [LARGE SCALE GENOMIC DNA]</scope>
    <source>
        <strain evidence="4 5">DSM 17896</strain>
    </source>
</reference>
<accession>A0A0R2I2U3</accession>
<organism evidence="4 5">
    <name type="scientific">Limosilactobacillus secaliphilus</name>
    <dbReference type="NCBI Taxonomy" id="396268"/>
    <lineage>
        <taxon>Bacteria</taxon>
        <taxon>Bacillati</taxon>
        <taxon>Bacillota</taxon>
        <taxon>Bacilli</taxon>
        <taxon>Lactobacillales</taxon>
        <taxon>Lactobacillaceae</taxon>
        <taxon>Limosilactobacillus</taxon>
    </lineage>
</organism>
<dbReference type="PATRIC" id="fig|396268.3.peg.1268"/>
<dbReference type="Pfam" id="PF01476">
    <property type="entry name" value="LysM"/>
    <property type="match status" value="1"/>
</dbReference>
<dbReference type="AlphaFoldDB" id="A0A0R2I2U3"/>
<dbReference type="OrthoDB" id="117366at2"/>
<evidence type="ECO:0000259" key="3">
    <source>
        <dbReference type="PROSITE" id="PS51782"/>
    </source>
</evidence>
<comment type="caution">
    <text evidence="4">The sequence shown here is derived from an EMBL/GenBank/DDBJ whole genome shotgun (WGS) entry which is preliminary data.</text>
</comment>
<dbReference type="STRING" id="396268.IV45_GL001251"/>
<dbReference type="Proteomes" id="UP000050934">
    <property type="component" value="Unassembled WGS sequence"/>
</dbReference>
<sequence>MSKKNLIKASATLGAVVLGISTATAVASADTIYTVKEGDTLYSISQKFNHDGSLVNALASQNHLKDINMIHVGDKLLIKSNGQIKPATKQDVKNNQSQSKAPAQNNNNNNNSNSSNSNLSASDAAAKEWIAQRESGGSYTAQNGRYYGRYQLDMSYLNGDLSPENQDRVADQYVASRYGSWTAAQAHWMANGWY</sequence>
<feature type="chain" id="PRO_5006418087" evidence="2">
    <location>
        <begin position="30"/>
        <end position="194"/>
    </location>
</feature>
<keyword evidence="5" id="KW-1185">Reference proteome</keyword>
<evidence type="ECO:0000313" key="5">
    <source>
        <dbReference type="Proteomes" id="UP000050934"/>
    </source>
</evidence>
<evidence type="ECO:0000313" key="4">
    <source>
        <dbReference type="EMBL" id="KRN59505.1"/>
    </source>
</evidence>
<keyword evidence="2" id="KW-0732">Signal</keyword>
<dbReference type="SMART" id="SM00257">
    <property type="entry name" value="LysM"/>
    <property type="match status" value="1"/>
</dbReference>
<dbReference type="SUPFAM" id="SSF54106">
    <property type="entry name" value="LysM domain"/>
    <property type="match status" value="1"/>
</dbReference>
<dbReference type="CDD" id="cd00118">
    <property type="entry name" value="LysM"/>
    <property type="match status" value="1"/>
</dbReference>
<feature type="region of interest" description="Disordered" evidence="1">
    <location>
        <begin position="87"/>
        <end position="121"/>
    </location>
</feature>
<dbReference type="InterPro" id="IPR036779">
    <property type="entry name" value="LysM_dom_sf"/>
</dbReference>
<gene>
    <name evidence="4" type="ORF">IV45_GL001251</name>
</gene>
<evidence type="ECO:0000256" key="1">
    <source>
        <dbReference type="SAM" id="MobiDB-lite"/>
    </source>
</evidence>